<dbReference type="PANTHER" id="PTHR46543">
    <property type="entry name" value="ZINC FINGER CCHC DOMAIN-CONTAINING PROTEIN 7"/>
    <property type="match status" value="1"/>
</dbReference>
<dbReference type="RefSeq" id="XP_029323075.1">
    <property type="nucleotide sequence ID" value="XM_029467215.1"/>
</dbReference>
<feature type="region of interest" description="Disordered" evidence="8">
    <location>
        <begin position="267"/>
        <end position="385"/>
    </location>
</feature>
<keyword evidence="2" id="KW-0479">Metal-binding</keyword>
<reference evidence="10 11" key="1">
    <citation type="submission" date="2018-06" db="EMBL/GenBank/DDBJ databases">
        <title>Population genomics shows no distinction between pathogenic Candida krusei and environmental Pichia kudriavzevii: One species, four names.</title>
        <authorList>
            <person name="Douglass A.P."/>
            <person name="Offei B."/>
            <person name="Braun-Galleani S."/>
            <person name="Coughlan A.Y."/>
            <person name="Martos A."/>
            <person name="Ortiz-Merino R.A."/>
            <person name="Byrne K.P."/>
            <person name="Wolfe K.H."/>
        </authorList>
    </citation>
    <scope>NUCLEOTIDE SEQUENCE [LARGE SCALE GENOMIC DNA]</scope>
    <source>
        <strain evidence="10 11">CBS573</strain>
    </source>
</reference>
<dbReference type="InterPro" id="IPR036875">
    <property type="entry name" value="Znf_CCHC_sf"/>
</dbReference>
<evidence type="ECO:0000256" key="8">
    <source>
        <dbReference type="SAM" id="MobiDB-lite"/>
    </source>
</evidence>
<evidence type="ECO:0000259" key="9">
    <source>
        <dbReference type="PROSITE" id="PS50158"/>
    </source>
</evidence>
<dbReference type="InterPro" id="IPR016713">
    <property type="entry name" value="Air1/2_Saccharomycetales"/>
</dbReference>
<dbReference type="InterPro" id="IPR001878">
    <property type="entry name" value="Znf_CCHC"/>
</dbReference>
<dbReference type="GO" id="GO:0071039">
    <property type="term" value="P:nuclear polyadenylation-dependent CUT catabolic process"/>
    <property type="evidence" value="ECO:0007669"/>
    <property type="project" value="TreeGrafter"/>
</dbReference>
<dbReference type="GeneID" id="40385427"/>
<dbReference type="Pfam" id="PF21759">
    <property type="entry name" value="AIR2-like_ZnK4"/>
    <property type="match status" value="1"/>
</dbReference>
<proteinExistence type="predicted"/>
<dbReference type="KEGG" id="pkz:C5L36_0D03320"/>
<dbReference type="GO" id="GO:0031499">
    <property type="term" value="C:TRAMP complex"/>
    <property type="evidence" value="ECO:0007669"/>
    <property type="project" value="TreeGrafter"/>
</dbReference>
<dbReference type="PANTHER" id="PTHR46543:SF1">
    <property type="entry name" value="ZINC FINGER CCHC DOMAIN-CONTAINING PROTEIN 7"/>
    <property type="match status" value="1"/>
</dbReference>
<evidence type="ECO:0000256" key="7">
    <source>
        <dbReference type="PROSITE-ProRule" id="PRU00047"/>
    </source>
</evidence>
<organism evidence="10 11">
    <name type="scientific">Pichia kudriavzevii</name>
    <name type="common">Yeast</name>
    <name type="synonym">Issatchenkia orientalis</name>
    <dbReference type="NCBI Taxonomy" id="4909"/>
    <lineage>
        <taxon>Eukaryota</taxon>
        <taxon>Fungi</taxon>
        <taxon>Dikarya</taxon>
        <taxon>Ascomycota</taxon>
        <taxon>Saccharomycotina</taxon>
        <taxon>Pichiomycetes</taxon>
        <taxon>Pichiales</taxon>
        <taxon>Pichiaceae</taxon>
        <taxon>Pichia</taxon>
    </lineage>
</organism>
<evidence type="ECO:0000256" key="4">
    <source>
        <dbReference type="ARBA" id="ARBA00022771"/>
    </source>
</evidence>
<keyword evidence="5" id="KW-0862">Zinc</keyword>
<dbReference type="GO" id="GO:0043633">
    <property type="term" value="P:polyadenylation-dependent RNA catabolic process"/>
    <property type="evidence" value="ECO:0007669"/>
    <property type="project" value="InterPro"/>
</dbReference>
<feature type="compositionally biased region" description="Low complexity" evidence="8">
    <location>
        <begin position="348"/>
        <end position="385"/>
    </location>
</feature>
<evidence type="ECO:0000313" key="11">
    <source>
        <dbReference type="Proteomes" id="UP000249293"/>
    </source>
</evidence>
<keyword evidence="6" id="KW-0539">Nucleus</keyword>
<gene>
    <name evidence="10" type="ORF">C5L36_0D03320</name>
</gene>
<dbReference type="GO" id="GO:0071035">
    <property type="term" value="P:nuclear polyadenylation-dependent rRNA catabolic process"/>
    <property type="evidence" value="ECO:0007669"/>
    <property type="project" value="TreeGrafter"/>
</dbReference>
<name>A0A2U9R9H9_PICKU</name>
<evidence type="ECO:0000313" key="10">
    <source>
        <dbReference type="EMBL" id="AWU77598.1"/>
    </source>
</evidence>
<dbReference type="EMBL" id="CP028776">
    <property type="protein sequence ID" value="AWU77598.1"/>
    <property type="molecule type" value="Genomic_DNA"/>
</dbReference>
<evidence type="ECO:0000256" key="6">
    <source>
        <dbReference type="ARBA" id="ARBA00023242"/>
    </source>
</evidence>
<evidence type="ECO:0000256" key="5">
    <source>
        <dbReference type="ARBA" id="ARBA00022833"/>
    </source>
</evidence>
<evidence type="ECO:0000256" key="2">
    <source>
        <dbReference type="ARBA" id="ARBA00022723"/>
    </source>
</evidence>
<dbReference type="GO" id="GO:0003723">
    <property type="term" value="F:RNA binding"/>
    <property type="evidence" value="ECO:0007669"/>
    <property type="project" value="TreeGrafter"/>
</dbReference>
<feature type="compositionally biased region" description="Low complexity" evidence="8">
    <location>
        <begin position="301"/>
        <end position="333"/>
    </location>
</feature>
<feature type="compositionally biased region" description="Low complexity" evidence="8">
    <location>
        <begin position="285"/>
        <end position="294"/>
    </location>
</feature>
<feature type="domain" description="CCHC-type" evidence="9">
    <location>
        <begin position="224"/>
        <end position="239"/>
    </location>
</feature>
<sequence>MSTNNGTLVIEDDGDGIAEVSPARVIGDAEKLERLEKNLARAEEMRKVGMNDQADIETEHSDATNHGDSNTKKKRSKGKSAKEGETVFAPSIDEVTTDNDHLASLRGEGRYFGVVDPDVSQPVCSNCHRRGHRRAQCKVVVCHACGKVDDHYETQCPNSMVCSNCGQKGHFRNNCPSKRMQTYCVECDSRNHSSDRCPYIWRSYLVKPKDRKTKMAYPTNQIFCYNCAEKGHYGDDCKQLRVSKTPNINGSAFSGANLPKELISQYNDTQNRNSGNNNNRKRNYDTANNVNYNYAPPPYPRYNNYNNNNGNRSGNNNNYKNRNYNNNKYKNSNLPSGPTKSGYLANKNNYGNQGRNNNYSNSNYNNQRNSNSYNSRSSYFNSRRY</sequence>
<dbReference type="GO" id="GO:0071036">
    <property type="term" value="P:nuclear polyadenylation-dependent snoRNA catabolic process"/>
    <property type="evidence" value="ECO:0007669"/>
    <property type="project" value="TreeGrafter"/>
</dbReference>
<dbReference type="STRING" id="4909.A0A2U9R9H9"/>
<keyword evidence="3" id="KW-0677">Repeat</keyword>
<dbReference type="InterPro" id="IPR049024">
    <property type="entry name" value="AIR2-like_ZnK4"/>
</dbReference>
<protein>
    <recommendedName>
        <fullName evidence="9">CCHC-type domain-containing protein</fullName>
    </recommendedName>
</protein>
<keyword evidence="11" id="KW-1185">Reference proteome</keyword>
<feature type="compositionally biased region" description="Basic and acidic residues" evidence="8">
    <location>
        <begin position="57"/>
        <end position="71"/>
    </location>
</feature>
<evidence type="ECO:0000256" key="1">
    <source>
        <dbReference type="ARBA" id="ARBA00004123"/>
    </source>
</evidence>
<dbReference type="GO" id="GO:0071038">
    <property type="term" value="P:TRAMP-dependent tRNA surveillance pathway"/>
    <property type="evidence" value="ECO:0007669"/>
    <property type="project" value="TreeGrafter"/>
</dbReference>
<dbReference type="GO" id="GO:0008270">
    <property type="term" value="F:zinc ion binding"/>
    <property type="evidence" value="ECO:0007669"/>
    <property type="project" value="UniProtKB-KW"/>
</dbReference>
<comment type="subcellular location">
    <subcellularLocation>
        <location evidence="1">Nucleus</location>
    </subcellularLocation>
</comment>
<dbReference type="GO" id="GO:0071037">
    <property type="term" value="P:nuclear polyadenylation-dependent snRNA catabolic process"/>
    <property type="evidence" value="ECO:0007669"/>
    <property type="project" value="TreeGrafter"/>
</dbReference>
<dbReference type="PIRSF" id="PIRSF018162">
    <property type="entry name" value="PolyA_pol_Air1/2"/>
    <property type="match status" value="1"/>
</dbReference>
<dbReference type="AlphaFoldDB" id="A0A2U9R9H9"/>
<dbReference type="Proteomes" id="UP000249293">
    <property type="component" value="Chromosome 4"/>
</dbReference>
<accession>A0A2U9R9H9</accession>
<feature type="domain" description="CCHC-type" evidence="9">
    <location>
        <begin position="162"/>
        <end position="177"/>
    </location>
</feature>
<dbReference type="OrthoDB" id="7608935at2759"/>
<feature type="region of interest" description="Disordered" evidence="8">
    <location>
        <begin position="43"/>
        <end position="93"/>
    </location>
</feature>
<keyword evidence="4 7" id="KW-0863">Zinc-finger</keyword>
<dbReference type="Gene3D" id="4.10.60.10">
    <property type="entry name" value="Zinc finger, CCHC-type"/>
    <property type="match status" value="2"/>
</dbReference>
<dbReference type="VEuPathDB" id="FungiDB:C5L36_0D03320"/>
<dbReference type="PROSITE" id="PS50158">
    <property type="entry name" value="ZF_CCHC"/>
    <property type="match status" value="2"/>
</dbReference>
<dbReference type="InterPro" id="IPR051644">
    <property type="entry name" value="TRAMP_AT-DNA-binding"/>
</dbReference>
<dbReference type="SUPFAM" id="SSF57756">
    <property type="entry name" value="Retrovirus zinc finger-like domains"/>
    <property type="match status" value="2"/>
</dbReference>
<evidence type="ECO:0000256" key="3">
    <source>
        <dbReference type="ARBA" id="ARBA00022737"/>
    </source>
</evidence>
<dbReference type="GO" id="GO:0071031">
    <property type="term" value="P:nuclear mRNA surveillance of mRNA 3'-end processing"/>
    <property type="evidence" value="ECO:0007669"/>
    <property type="project" value="TreeGrafter"/>
</dbReference>
<dbReference type="Pfam" id="PF00098">
    <property type="entry name" value="zf-CCHC"/>
    <property type="match status" value="2"/>
</dbReference>
<dbReference type="SMART" id="SM00343">
    <property type="entry name" value="ZnF_C2HC"/>
    <property type="match status" value="5"/>
</dbReference>